<dbReference type="Proteomes" id="UP001344906">
    <property type="component" value="Unassembled WGS sequence"/>
</dbReference>
<evidence type="ECO:0000313" key="3">
    <source>
        <dbReference type="Proteomes" id="UP001344906"/>
    </source>
</evidence>
<protein>
    <recommendedName>
        <fullName evidence="4">Glycosyltransferase RgtA/B/C/D-like domain-containing protein</fullName>
    </recommendedName>
</protein>
<feature type="transmembrane region" description="Helical" evidence="1">
    <location>
        <begin position="185"/>
        <end position="216"/>
    </location>
</feature>
<accession>A0ABQ6G202</accession>
<comment type="caution">
    <text evidence="2">The sequence shown here is derived from an EMBL/GenBank/DDBJ whole genome shotgun (WGS) entry which is preliminary data.</text>
</comment>
<evidence type="ECO:0000256" key="1">
    <source>
        <dbReference type="SAM" id="Phobius"/>
    </source>
</evidence>
<keyword evidence="1" id="KW-1133">Transmembrane helix</keyword>
<keyword evidence="1" id="KW-0472">Membrane</keyword>
<feature type="transmembrane region" description="Helical" evidence="1">
    <location>
        <begin position="303"/>
        <end position="319"/>
    </location>
</feature>
<evidence type="ECO:0000313" key="2">
    <source>
        <dbReference type="EMBL" id="GLV60563.1"/>
    </source>
</evidence>
<name>A0ABQ6G202_9CHLR</name>
<gene>
    <name evidence="2" type="ORF">KDH_73820</name>
</gene>
<feature type="transmembrane region" description="Helical" evidence="1">
    <location>
        <begin position="160"/>
        <end position="179"/>
    </location>
</feature>
<reference evidence="2 3" key="1">
    <citation type="submission" date="2023-02" db="EMBL/GenBank/DDBJ databases">
        <title>Dictyobacter halimunensis sp. nov., a new member of the class Ktedonobacteria from forest soil in a geothermal area.</title>
        <authorList>
            <person name="Rachmania M.K."/>
            <person name="Ningsih F."/>
            <person name="Sakai Y."/>
            <person name="Yabe S."/>
            <person name="Yokota A."/>
            <person name="Sjamsuridzal W."/>
        </authorList>
    </citation>
    <scope>NUCLEOTIDE SEQUENCE [LARGE SCALE GENOMIC DNA]</scope>
    <source>
        <strain evidence="2 3">S3.2.2.5</strain>
    </source>
</reference>
<proteinExistence type="predicted"/>
<dbReference type="EMBL" id="BSRI01000002">
    <property type="protein sequence ID" value="GLV60563.1"/>
    <property type="molecule type" value="Genomic_DNA"/>
</dbReference>
<organism evidence="2 3">
    <name type="scientific">Dictyobacter halimunensis</name>
    <dbReference type="NCBI Taxonomy" id="3026934"/>
    <lineage>
        <taxon>Bacteria</taxon>
        <taxon>Bacillati</taxon>
        <taxon>Chloroflexota</taxon>
        <taxon>Ktedonobacteria</taxon>
        <taxon>Ktedonobacterales</taxon>
        <taxon>Dictyobacteraceae</taxon>
        <taxon>Dictyobacter</taxon>
    </lineage>
</organism>
<evidence type="ECO:0008006" key="4">
    <source>
        <dbReference type="Google" id="ProtNLM"/>
    </source>
</evidence>
<feature type="transmembrane region" description="Helical" evidence="1">
    <location>
        <begin position="267"/>
        <end position="296"/>
    </location>
</feature>
<keyword evidence="3" id="KW-1185">Reference proteome</keyword>
<sequence length="539" mass="61067">METTTTKVLHDERGEPVDREILKSARSPLKNQRPLNYATGTLFGVFLLFLFIVIKDAWLSDDAYISLRTVDNLLHGYGLTWNIDERVQTYTHPLWFFLLAGANLLERNVYFSTLILSLTVTVAAVLLLVFRLAPSLKMALVALAAMTASKAFIDYSTSGLENPLTHLLIVVFALLYFRHHDTKRYVLWMSLLGCAMILNRMDTVLLFLPTLAWTFWQHRSWRTLRAMVLSFIPFLLWEVFSLFYYGFLFPNTAYAKLNTGVPGNELFAQGVGYLVSSFTFDPVLFLVIAAGILFVLVRRDWKSLPLLLGMLLYLVYTVKVGGDFMAGRFLTPPMLIAIILLMRNLPENTVFVSATISVLLLIGVLVPNSRIYAVNVDTIHGDLIDARGVADERLWYLDHTGLLNYTRTDDLSNPPSTYANVHALPDKVDELLAVGRFGYKYGPKEHVLDTVGLGDPLLARLPAIQQHWRIGHFLRAIPDGYVQTLQTGQNHITDKNLAEYYTHLHNVTSGKLFSWSRLADIWNLNIGTYNHLLPQAKPQ</sequence>
<feature type="transmembrane region" description="Helical" evidence="1">
    <location>
        <begin position="109"/>
        <end position="130"/>
    </location>
</feature>
<feature type="transmembrane region" description="Helical" evidence="1">
    <location>
        <begin position="349"/>
        <end position="366"/>
    </location>
</feature>
<feature type="transmembrane region" description="Helical" evidence="1">
    <location>
        <begin position="228"/>
        <end position="247"/>
    </location>
</feature>
<keyword evidence="1" id="KW-0812">Transmembrane</keyword>
<feature type="transmembrane region" description="Helical" evidence="1">
    <location>
        <begin position="35"/>
        <end position="54"/>
    </location>
</feature>
<dbReference type="RefSeq" id="WP_338257665.1">
    <property type="nucleotide sequence ID" value="NZ_BSRI01000002.1"/>
</dbReference>